<reference evidence="4" key="2">
    <citation type="submission" date="2021-04" db="EMBL/GenBank/DDBJ databases">
        <authorList>
            <person name="Gilroy R."/>
        </authorList>
    </citation>
    <scope>NUCLEOTIDE SEQUENCE</scope>
    <source>
        <strain evidence="4">1719</strain>
    </source>
</reference>
<dbReference type="AlphaFoldDB" id="A0A9D1W656"/>
<dbReference type="Proteomes" id="UP000824156">
    <property type="component" value="Unassembled WGS sequence"/>
</dbReference>
<dbReference type="EMBL" id="DXEZ01000002">
    <property type="protein sequence ID" value="HIX53406.1"/>
    <property type="molecule type" value="Genomic_DNA"/>
</dbReference>
<sequence length="232" mass="25655">MSKTTKVFLFVVMFVCVSQLSMAQFNRHLNIGAGGGVNHSYTDFKTNQSNFSGHLDVDYLITPFISVGVHGQKGKLEGDSKGWDTQVGFQNDYTAFNANAKLRLGQFLALSSDYNNEILMDDFFNHLLSNIYIGSGVGFIKNNIDLDHNALPQDLQDPAILGDKKSTEFIIPINFGIDIPLGGQPGKAQWAVNLNYQHNISSSDNIDGLINRKNDHFSYLSLGVRVGLFSKN</sequence>
<evidence type="ECO:0000313" key="5">
    <source>
        <dbReference type="Proteomes" id="UP000824156"/>
    </source>
</evidence>
<evidence type="ECO:0000256" key="2">
    <source>
        <dbReference type="SAM" id="SignalP"/>
    </source>
</evidence>
<protein>
    <submittedName>
        <fullName evidence="4">Outer membrane beta-barrel protein</fullName>
    </submittedName>
</protein>
<gene>
    <name evidence="4" type="ORF">H9853_00125</name>
</gene>
<evidence type="ECO:0000259" key="3">
    <source>
        <dbReference type="Pfam" id="PF13505"/>
    </source>
</evidence>
<dbReference type="Pfam" id="PF13505">
    <property type="entry name" value="OMP_b-brl"/>
    <property type="match status" value="1"/>
</dbReference>
<dbReference type="InterPro" id="IPR027385">
    <property type="entry name" value="Beta-barrel_OMP"/>
</dbReference>
<accession>A0A9D1W656</accession>
<organism evidence="4 5">
    <name type="scientific">Candidatus Sphingobacterium stercoripullorum</name>
    <dbReference type="NCBI Taxonomy" id="2838759"/>
    <lineage>
        <taxon>Bacteria</taxon>
        <taxon>Pseudomonadati</taxon>
        <taxon>Bacteroidota</taxon>
        <taxon>Sphingobacteriia</taxon>
        <taxon>Sphingobacteriales</taxon>
        <taxon>Sphingobacteriaceae</taxon>
        <taxon>Sphingobacterium</taxon>
    </lineage>
</organism>
<feature type="chain" id="PRO_5038447399" evidence="2">
    <location>
        <begin position="24"/>
        <end position="232"/>
    </location>
</feature>
<comment type="caution">
    <text evidence="4">The sequence shown here is derived from an EMBL/GenBank/DDBJ whole genome shotgun (WGS) entry which is preliminary data.</text>
</comment>
<evidence type="ECO:0000313" key="4">
    <source>
        <dbReference type="EMBL" id="HIX53406.1"/>
    </source>
</evidence>
<feature type="signal peptide" evidence="2">
    <location>
        <begin position="1"/>
        <end position="23"/>
    </location>
</feature>
<evidence type="ECO:0000256" key="1">
    <source>
        <dbReference type="ARBA" id="ARBA00022729"/>
    </source>
</evidence>
<name>A0A9D1W656_9SPHI</name>
<feature type="domain" description="Outer membrane protein beta-barrel" evidence="3">
    <location>
        <begin position="10"/>
        <end position="224"/>
    </location>
</feature>
<keyword evidence="1 2" id="KW-0732">Signal</keyword>
<reference evidence="4" key="1">
    <citation type="journal article" date="2021" name="PeerJ">
        <title>Extensive microbial diversity within the chicken gut microbiome revealed by metagenomics and culture.</title>
        <authorList>
            <person name="Gilroy R."/>
            <person name="Ravi A."/>
            <person name="Getino M."/>
            <person name="Pursley I."/>
            <person name="Horton D.L."/>
            <person name="Alikhan N.F."/>
            <person name="Baker D."/>
            <person name="Gharbi K."/>
            <person name="Hall N."/>
            <person name="Watson M."/>
            <person name="Adriaenssens E.M."/>
            <person name="Foster-Nyarko E."/>
            <person name="Jarju S."/>
            <person name="Secka A."/>
            <person name="Antonio M."/>
            <person name="Oren A."/>
            <person name="Chaudhuri R.R."/>
            <person name="La Ragione R."/>
            <person name="Hildebrand F."/>
            <person name="Pallen M.J."/>
        </authorList>
    </citation>
    <scope>NUCLEOTIDE SEQUENCE</scope>
    <source>
        <strain evidence="4">1719</strain>
    </source>
</reference>
<proteinExistence type="predicted"/>